<keyword evidence="2" id="KW-1185">Reference proteome</keyword>
<evidence type="ECO:0000313" key="2">
    <source>
        <dbReference type="Proteomes" id="UP000699462"/>
    </source>
</evidence>
<evidence type="ECO:0000313" key="1">
    <source>
        <dbReference type="EMBL" id="KAF8561766.1"/>
    </source>
</evidence>
<dbReference type="AlphaFoldDB" id="A0A8T0D2U5"/>
<accession>A0A8T0D2U5</accession>
<comment type="caution">
    <text evidence="1">The sequence shown here is derived from an EMBL/GenBank/DDBJ whole genome shotgun (WGS) entry which is preliminary data.</text>
</comment>
<dbReference type="EMBL" id="JTDF01021498">
    <property type="protein sequence ID" value="KAF8561766.1"/>
    <property type="molecule type" value="Genomic_DNA"/>
</dbReference>
<proteinExistence type="predicted"/>
<organism evidence="1 2">
    <name type="scientific">Paragonimus westermani</name>
    <dbReference type="NCBI Taxonomy" id="34504"/>
    <lineage>
        <taxon>Eukaryota</taxon>
        <taxon>Metazoa</taxon>
        <taxon>Spiralia</taxon>
        <taxon>Lophotrochozoa</taxon>
        <taxon>Platyhelminthes</taxon>
        <taxon>Trematoda</taxon>
        <taxon>Digenea</taxon>
        <taxon>Plagiorchiida</taxon>
        <taxon>Troglotremata</taxon>
        <taxon>Troglotrematidae</taxon>
        <taxon>Paragonimus</taxon>
    </lineage>
</organism>
<sequence length="149" mass="17557">MHLGYPLPQCYHVIRSQTTLSLPRLLKLPLSLNDRAYTNRQRSFKQKTIGAICLFIYQHQVLLLFLKFSPLTCLFIHKTTNMTRMVVMICAVWLLVSLTADVDCRILREPHLPNGKSFHVANDWEDRYTELPIKKRFHVANVWDEPDEY</sequence>
<gene>
    <name evidence="1" type="ORF">P879_09620</name>
</gene>
<dbReference type="Proteomes" id="UP000699462">
    <property type="component" value="Unassembled WGS sequence"/>
</dbReference>
<dbReference type="OrthoDB" id="6262329at2759"/>
<name>A0A8T0D2U5_9TREM</name>
<reference evidence="1 2" key="1">
    <citation type="submission" date="2019-07" db="EMBL/GenBank/DDBJ databases">
        <title>Annotation for the trematode Paragonimus westermani.</title>
        <authorList>
            <person name="Choi Y.-J."/>
        </authorList>
    </citation>
    <scope>NUCLEOTIDE SEQUENCE [LARGE SCALE GENOMIC DNA]</scope>
    <source>
        <strain evidence="1">180907_Pwestermani</strain>
    </source>
</reference>
<protein>
    <submittedName>
        <fullName evidence="1">Uncharacterized protein</fullName>
    </submittedName>
</protein>